<dbReference type="STRING" id="1353952.A0A165EV67"/>
<dbReference type="AlphaFoldDB" id="A0A165EV67"/>
<name>A0A165EV67_9BASI</name>
<reference evidence="3 4" key="1">
    <citation type="journal article" date="2016" name="Mol. Biol. Evol.">
        <title>Comparative Genomics of Early-Diverging Mushroom-Forming Fungi Provides Insights into the Origins of Lignocellulose Decay Capabilities.</title>
        <authorList>
            <person name="Nagy L.G."/>
            <person name="Riley R."/>
            <person name="Tritt A."/>
            <person name="Adam C."/>
            <person name="Daum C."/>
            <person name="Floudas D."/>
            <person name="Sun H."/>
            <person name="Yadav J.S."/>
            <person name="Pangilinan J."/>
            <person name="Larsson K.H."/>
            <person name="Matsuura K."/>
            <person name="Barry K."/>
            <person name="Labutti K."/>
            <person name="Kuo R."/>
            <person name="Ohm R.A."/>
            <person name="Bhattacharya S.S."/>
            <person name="Shirouzu T."/>
            <person name="Yoshinaga Y."/>
            <person name="Martin F.M."/>
            <person name="Grigoriev I.V."/>
            <person name="Hibbett D.S."/>
        </authorList>
    </citation>
    <scope>NUCLEOTIDE SEQUENCE [LARGE SCALE GENOMIC DNA]</scope>
    <source>
        <strain evidence="3 4">HHB12733</strain>
    </source>
</reference>
<organism evidence="3 4">
    <name type="scientific">Calocera cornea HHB12733</name>
    <dbReference type="NCBI Taxonomy" id="1353952"/>
    <lineage>
        <taxon>Eukaryota</taxon>
        <taxon>Fungi</taxon>
        <taxon>Dikarya</taxon>
        <taxon>Basidiomycota</taxon>
        <taxon>Agaricomycotina</taxon>
        <taxon>Dacrymycetes</taxon>
        <taxon>Dacrymycetales</taxon>
        <taxon>Dacrymycetaceae</taxon>
        <taxon>Calocera</taxon>
    </lineage>
</organism>
<keyword evidence="2" id="KW-1133">Transmembrane helix</keyword>
<evidence type="ECO:0000313" key="4">
    <source>
        <dbReference type="Proteomes" id="UP000076842"/>
    </source>
</evidence>
<accession>A0A165EV67</accession>
<keyword evidence="2" id="KW-0472">Membrane</keyword>
<gene>
    <name evidence="3" type="ORF">CALCODRAFT_498483</name>
</gene>
<feature type="transmembrane region" description="Helical" evidence="2">
    <location>
        <begin position="116"/>
        <end position="136"/>
    </location>
</feature>
<evidence type="ECO:0000256" key="1">
    <source>
        <dbReference type="SAM" id="MobiDB-lite"/>
    </source>
</evidence>
<dbReference type="Proteomes" id="UP000076842">
    <property type="component" value="Unassembled WGS sequence"/>
</dbReference>
<dbReference type="InParanoid" id="A0A165EV67"/>
<dbReference type="EMBL" id="KV423992">
    <property type="protein sequence ID" value="KZT55587.1"/>
    <property type="molecule type" value="Genomic_DNA"/>
</dbReference>
<keyword evidence="2" id="KW-0812">Transmembrane</keyword>
<evidence type="ECO:0000256" key="2">
    <source>
        <dbReference type="SAM" id="Phobius"/>
    </source>
</evidence>
<keyword evidence="4" id="KW-1185">Reference proteome</keyword>
<feature type="compositionally biased region" description="Basic and acidic residues" evidence="1">
    <location>
        <begin position="69"/>
        <end position="86"/>
    </location>
</feature>
<evidence type="ECO:0000313" key="3">
    <source>
        <dbReference type="EMBL" id="KZT55587.1"/>
    </source>
</evidence>
<feature type="compositionally biased region" description="Basic and acidic residues" evidence="1">
    <location>
        <begin position="94"/>
        <end position="109"/>
    </location>
</feature>
<proteinExistence type="predicted"/>
<sequence length="142" mass="15669">MLTEIRAMGTVDNTDCDEKWSNVNHLLMELRKGKDLSDGKLMILQHGFYTGTSEGCDGTVPSRKRKRGHTDEDHDSDRSGEVEPARRHLVNPSSRDKETPAGQDLEPRPTKRRRSLATSSTSLAFVAGGAAVWLALGMDYGL</sequence>
<feature type="region of interest" description="Disordered" evidence="1">
    <location>
        <begin position="49"/>
        <end position="119"/>
    </location>
</feature>
<protein>
    <submittedName>
        <fullName evidence="3">Uncharacterized protein</fullName>
    </submittedName>
</protein>